<evidence type="ECO:0000256" key="5">
    <source>
        <dbReference type="SAM" id="MobiDB-lite"/>
    </source>
</evidence>
<evidence type="ECO:0000313" key="8">
    <source>
        <dbReference type="Proteomes" id="UP000242287"/>
    </source>
</evidence>
<dbReference type="PANTHER" id="PTHR12109:SF3">
    <property type="entry name" value="RING FINGER PROTEIN 141"/>
    <property type="match status" value="1"/>
</dbReference>
<dbReference type="Pfam" id="PF26609">
    <property type="entry name" value="DUF8191"/>
    <property type="match status" value="1"/>
</dbReference>
<evidence type="ECO:0000256" key="4">
    <source>
        <dbReference type="PROSITE-ProRule" id="PRU00175"/>
    </source>
</evidence>
<dbReference type="Pfam" id="PF13923">
    <property type="entry name" value="zf-C3HC4_2"/>
    <property type="match status" value="1"/>
</dbReference>
<dbReference type="InterPro" id="IPR013083">
    <property type="entry name" value="Znf_RING/FYVE/PHD"/>
</dbReference>
<proteinExistence type="predicted"/>
<protein>
    <recommendedName>
        <fullName evidence="6">RING-type domain-containing protein</fullName>
    </recommendedName>
</protein>
<feature type="compositionally biased region" description="Basic and acidic residues" evidence="5">
    <location>
        <begin position="261"/>
        <end position="272"/>
    </location>
</feature>
<evidence type="ECO:0000259" key="6">
    <source>
        <dbReference type="PROSITE" id="PS50089"/>
    </source>
</evidence>
<dbReference type="Proteomes" id="UP000242287">
    <property type="component" value="Unassembled WGS sequence"/>
</dbReference>
<keyword evidence="1" id="KW-0479">Metal-binding</keyword>
<feature type="region of interest" description="Disordered" evidence="5">
    <location>
        <begin position="240"/>
        <end position="275"/>
    </location>
</feature>
<dbReference type="SMART" id="SM00184">
    <property type="entry name" value="RING"/>
    <property type="match status" value="1"/>
</dbReference>
<evidence type="ECO:0000256" key="3">
    <source>
        <dbReference type="ARBA" id="ARBA00022833"/>
    </source>
</evidence>
<dbReference type="PROSITE" id="PS00518">
    <property type="entry name" value="ZF_RING_1"/>
    <property type="match status" value="1"/>
</dbReference>
<keyword evidence="2 4" id="KW-0863">Zinc-finger</keyword>
<evidence type="ECO:0000313" key="7">
    <source>
        <dbReference type="EMBL" id="PFH51018.1"/>
    </source>
</evidence>
<evidence type="ECO:0000256" key="1">
    <source>
        <dbReference type="ARBA" id="ARBA00022723"/>
    </source>
</evidence>
<dbReference type="Gene3D" id="3.30.40.10">
    <property type="entry name" value="Zinc/RING finger domain, C3HC4 (zinc finger)"/>
    <property type="match status" value="1"/>
</dbReference>
<dbReference type="OrthoDB" id="6105938at2759"/>
<dbReference type="InterPro" id="IPR058504">
    <property type="entry name" value="DUF8191"/>
</dbReference>
<dbReference type="GO" id="GO:0004842">
    <property type="term" value="F:ubiquitin-protein transferase activity"/>
    <property type="evidence" value="ECO:0007669"/>
    <property type="project" value="TreeGrafter"/>
</dbReference>
<dbReference type="InterPro" id="IPR001841">
    <property type="entry name" value="Znf_RING"/>
</dbReference>
<name>A0A2A9NLQ5_9AGAR</name>
<dbReference type="PANTHER" id="PTHR12109">
    <property type="entry name" value="RING FINGER PROTEIN 141-RELATED"/>
    <property type="match status" value="1"/>
</dbReference>
<dbReference type="EMBL" id="KZ301993">
    <property type="protein sequence ID" value="PFH51018.1"/>
    <property type="molecule type" value="Genomic_DNA"/>
</dbReference>
<evidence type="ECO:0000256" key="2">
    <source>
        <dbReference type="ARBA" id="ARBA00022771"/>
    </source>
</evidence>
<keyword evidence="8" id="KW-1185">Reference proteome</keyword>
<accession>A0A2A9NLQ5</accession>
<dbReference type="InterPro" id="IPR017907">
    <property type="entry name" value="Znf_RING_CS"/>
</dbReference>
<organism evidence="7 8">
    <name type="scientific">Amanita thiersii Skay4041</name>
    <dbReference type="NCBI Taxonomy" id="703135"/>
    <lineage>
        <taxon>Eukaryota</taxon>
        <taxon>Fungi</taxon>
        <taxon>Dikarya</taxon>
        <taxon>Basidiomycota</taxon>
        <taxon>Agaricomycotina</taxon>
        <taxon>Agaricomycetes</taxon>
        <taxon>Agaricomycetidae</taxon>
        <taxon>Agaricales</taxon>
        <taxon>Pluteineae</taxon>
        <taxon>Amanitaceae</taxon>
        <taxon>Amanita</taxon>
    </lineage>
</organism>
<dbReference type="SUPFAM" id="SSF57850">
    <property type="entry name" value="RING/U-box"/>
    <property type="match status" value="1"/>
</dbReference>
<feature type="compositionally biased region" description="Polar residues" evidence="5">
    <location>
        <begin position="240"/>
        <end position="249"/>
    </location>
</feature>
<feature type="domain" description="RING-type" evidence="6">
    <location>
        <begin position="84"/>
        <end position="141"/>
    </location>
</feature>
<dbReference type="GO" id="GO:0008270">
    <property type="term" value="F:zinc ion binding"/>
    <property type="evidence" value="ECO:0007669"/>
    <property type="project" value="UniProtKB-KW"/>
</dbReference>
<dbReference type="InterPro" id="IPR047126">
    <property type="entry name" value="RNF141-like"/>
</dbReference>
<reference evidence="7 8" key="1">
    <citation type="submission" date="2014-02" db="EMBL/GenBank/DDBJ databases">
        <title>Transposable element dynamics among asymbiotic and ectomycorrhizal Amanita fungi.</title>
        <authorList>
            <consortium name="DOE Joint Genome Institute"/>
            <person name="Hess J."/>
            <person name="Skrede I."/>
            <person name="Wolfe B."/>
            <person name="LaButti K."/>
            <person name="Ohm R.A."/>
            <person name="Grigoriev I.V."/>
            <person name="Pringle A."/>
        </authorList>
    </citation>
    <scope>NUCLEOTIDE SEQUENCE [LARGE SCALE GENOMIC DNA]</scope>
    <source>
        <strain evidence="7 8">SKay4041</strain>
    </source>
</reference>
<dbReference type="PROSITE" id="PS50089">
    <property type="entry name" value="ZF_RING_2"/>
    <property type="match status" value="1"/>
</dbReference>
<keyword evidence="3" id="KW-0862">Zinc</keyword>
<dbReference type="GO" id="GO:0051865">
    <property type="term" value="P:protein autoubiquitination"/>
    <property type="evidence" value="ECO:0007669"/>
    <property type="project" value="TreeGrafter"/>
</dbReference>
<dbReference type="STRING" id="703135.A0A2A9NLQ5"/>
<gene>
    <name evidence="7" type="ORF">AMATHDRAFT_3411</name>
</gene>
<sequence>MSAEFERLKTEIEVLKKTVHDQKKIVKKQIKRNEELRNDAAAGITRLAERDAELVQKYDETRRLKDKCEKFESTIASLSSLLQCQICMDVLHKPFVLSPCGHVFCLLCLREWFRKAPMSGYGDPEYSHYLVHRRKSCPYCRATIVHRPIPLFLVKAATQVVTKAKAELDGATYCPDSPAIDGGDDPWRGIFTSSEEEELRDLSSELSSSYDSDYVNSLANYAAGVLTRFSHSSLNHELESISDSASESVGNVEDEEDEDSIGDHSNGEDTYVRPRWQPPSTLIGLSDLHNEDGDNLTLSQRCLLLRGCPWQMIQRFRMSYTDAEGIVAHVSHLNSMMLRENPTSDVDRMNRVFLGWNVDVDETVDRHGTTYMRRALEDLADHPERWEVRPRPHAHGAYDAIRLVRLIVAEGDHVGDSYLEDWHHEE</sequence>
<dbReference type="AlphaFoldDB" id="A0A2A9NLQ5"/>